<proteinExistence type="predicted"/>
<evidence type="ECO:0000313" key="2">
    <source>
        <dbReference type="Proteomes" id="UP001055108"/>
    </source>
</evidence>
<sequence>MTAVELRDLAERIRRSWRPGRTCRFVPRQARGYLLDAAAIQEAAARLAAPRP</sequence>
<protein>
    <submittedName>
        <fullName evidence="1">Uncharacterized protein</fullName>
    </submittedName>
</protein>
<keyword evidence="2" id="KW-1185">Reference proteome</keyword>
<gene>
    <name evidence="1" type="ORF">NBEOAGPD_2816</name>
</gene>
<organism evidence="1 2">
    <name type="scientific">Methylobacterium gregans</name>
    <dbReference type="NCBI Taxonomy" id="374424"/>
    <lineage>
        <taxon>Bacteria</taxon>
        <taxon>Pseudomonadati</taxon>
        <taxon>Pseudomonadota</taxon>
        <taxon>Alphaproteobacteria</taxon>
        <taxon>Hyphomicrobiales</taxon>
        <taxon>Methylobacteriaceae</taxon>
        <taxon>Methylobacterium</taxon>
    </lineage>
</organism>
<evidence type="ECO:0000313" key="1">
    <source>
        <dbReference type="EMBL" id="GJD79587.1"/>
    </source>
</evidence>
<comment type="caution">
    <text evidence="1">The sequence shown here is derived from an EMBL/GenBank/DDBJ whole genome shotgun (WGS) entry which is preliminary data.</text>
</comment>
<dbReference type="AlphaFoldDB" id="A0AA37HPG7"/>
<name>A0AA37HPG7_9HYPH</name>
<accession>A0AA37HPG7</accession>
<dbReference type="Proteomes" id="UP001055108">
    <property type="component" value="Unassembled WGS sequence"/>
</dbReference>
<reference evidence="1" key="1">
    <citation type="journal article" date="2016" name="Front. Microbiol.">
        <title>Genome Sequence of the Piezophilic, Mesophilic Sulfate-Reducing Bacterium Desulfovibrio indicus J2T.</title>
        <authorList>
            <person name="Cao J."/>
            <person name="Maignien L."/>
            <person name="Shao Z."/>
            <person name="Alain K."/>
            <person name="Jebbar M."/>
        </authorList>
    </citation>
    <scope>NUCLEOTIDE SEQUENCE</scope>
    <source>
        <strain evidence="1">NBRC 103626</strain>
    </source>
</reference>
<reference evidence="1" key="2">
    <citation type="submission" date="2021-08" db="EMBL/GenBank/DDBJ databases">
        <authorList>
            <person name="Tani A."/>
            <person name="Ola A."/>
            <person name="Ogura Y."/>
            <person name="Katsura K."/>
            <person name="Hayashi T."/>
        </authorList>
    </citation>
    <scope>NUCLEOTIDE SEQUENCE</scope>
    <source>
        <strain evidence="1">NBRC 103626</strain>
    </source>
</reference>
<dbReference type="EMBL" id="BPQM01000064">
    <property type="protein sequence ID" value="GJD79587.1"/>
    <property type="molecule type" value="Genomic_DNA"/>
</dbReference>